<dbReference type="InterPro" id="IPR036855">
    <property type="entry name" value="Znf_CCCH_sf"/>
</dbReference>
<dbReference type="Gene3D" id="4.10.1000.10">
    <property type="entry name" value="Zinc finger, CCCH-type"/>
    <property type="match status" value="1"/>
</dbReference>
<organism evidence="6 7">
    <name type="scientific">Hydatigena taeniaeformis</name>
    <name type="common">Feline tapeworm</name>
    <name type="synonym">Taenia taeniaeformis</name>
    <dbReference type="NCBI Taxonomy" id="6205"/>
    <lineage>
        <taxon>Eukaryota</taxon>
        <taxon>Metazoa</taxon>
        <taxon>Spiralia</taxon>
        <taxon>Lophotrochozoa</taxon>
        <taxon>Platyhelminthes</taxon>
        <taxon>Cestoda</taxon>
        <taxon>Eucestoda</taxon>
        <taxon>Cyclophyllidea</taxon>
        <taxon>Taeniidae</taxon>
        <taxon>Hydatigera</taxon>
    </lineage>
</organism>
<evidence type="ECO:0000256" key="1">
    <source>
        <dbReference type="ARBA" id="ARBA00022723"/>
    </source>
</evidence>
<feature type="zinc finger region" description="C3H1-type" evidence="4">
    <location>
        <begin position="19"/>
        <end position="47"/>
    </location>
</feature>
<dbReference type="EMBL" id="UYWX01000009">
    <property type="protein sequence ID" value="VDM15941.1"/>
    <property type="molecule type" value="Genomic_DNA"/>
</dbReference>
<keyword evidence="3 4" id="KW-0862">Zinc</keyword>
<evidence type="ECO:0000313" key="7">
    <source>
        <dbReference type="Proteomes" id="UP000274429"/>
    </source>
</evidence>
<dbReference type="PROSITE" id="PS50103">
    <property type="entry name" value="ZF_C3H1"/>
    <property type="match status" value="1"/>
</dbReference>
<keyword evidence="1 4" id="KW-0479">Metal-binding</keyword>
<evidence type="ECO:0000313" key="6">
    <source>
        <dbReference type="EMBL" id="VDM15941.1"/>
    </source>
</evidence>
<dbReference type="SUPFAM" id="SSF90229">
    <property type="entry name" value="CCCH zinc finger"/>
    <property type="match status" value="1"/>
</dbReference>
<evidence type="ECO:0000256" key="2">
    <source>
        <dbReference type="ARBA" id="ARBA00022771"/>
    </source>
</evidence>
<keyword evidence="2 4" id="KW-0863">Zinc-finger</keyword>
<evidence type="ECO:0000259" key="5">
    <source>
        <dbReference type="PROSITE" id="PS50103"/>
    </source>
</evidence>
<evidence type="ECO:0000256" key="4">
    <source>
        <dbReference type="PROSITE-ProRule" id="PRU00723"/>
    </source>
</evidence>
<protein>
    <recommendedName>
        <fullName evidence="5">C3H1-type domain-containing protein</fullName>
    </recommendedName>
</protein>
<dbReference type="GO" id="GO:0008270">
    <property type="term" value="F:zinc ion binding"/>
    <property type="evidence" value="ECO:0007669"/>
    <property type="project" value="UniProtKB-KW"/>
</dbReference>
<dbReference type="OrthoDB" id="2417221at2759"/>
<sequence>MRLEYMHPYRDPMEVLAEERCKRPCATYQRTGSCQYGVACRYSHLTREEEARLQASVGKSEAWACNYWKSFV</sequence>
<name>A0A3P7E0E1_HYDTA</name>
<dbReference type="AlphaFoldDB" id="A0A3P7E0E1"/>
<evidence type="ECO:0000256" key="3">
    <source>
        <dbReference type="ARBA" id="ARBA00022833"/>
    </source>
</evidence>
<keyword evidence="7" id="KW-1185">Reference proteome</keyword>
<reference evidence="6 7" key="1">
    <citation type="submission" date="2018-11" db="EMBL/GenBank/DDBJ databases">
        <authorList>
            <consortium name="Pathogen Informatics"/>
        </authorList>
    </citation>
    <scope>NUCLEOTIDE SEQUENCE [LARGE SCALE GENOMIC DNA]</scope>
</reference>
<gene>
    <name evidence="6" type="ORF">TTAC_LOCUS146</name>
</gene>
<dbReference type="Proteomes" id="UP000274429">
    <property type="component" value="Unassembled WGS sequence"/>
</dbReference>
<accession>A0A3P7E0E1</accession>
<feature type="domain" description="C3H1-type" evidence="5">
    <location>
        <begin position="19"/>
        <end position="47"/>
    </location>
</feature>
<dbReference type="InterPro" id="IPR000571">
    <property type="entry name" value="Znf_CCCH"/>
</dbReference>
<dbReference type="Pfam" id="PF00642">
    <property type="entry name" value="zf-CCCH"/>
    <property type="match status" value="1"/>
</dbReference>
<proteinExistence type="predicted"/>